<accession>A0ABQ5R217</accession>
<keyword evidence="3" id="KW-1185">Reference proteome</keyword>
<organism evidence="2 3">
    <name type="scientific">Phytohabitans aurantiacus</name>
    <dbReference type="NCBI Taxonomy" id="3016789"/>
    <lineage>
        <taxon>Bacteria</taxon>
        <taxon>Bacillati</taxon>
        <taxon>Actinomycetota</taxon>
        <taxon>Actinomycetes</taxon>
        <taxon>Micromonosporales</taxon>
        <taxon>Micromonosporaceae</taxon>
    </lineage>
</organism>
<proteinExistence type="predicted"/>
<keyword evidence="1" id="KW-1133">Transmembrane helix</keyword>
<evidence type="ECO:0000313" key="2">
    <source>
        <dbReference type="EMBL" id="GLI00243.1"/>
    </source>
</evidence>
<keyword evidence="1" id="KW-0812">Transmembrane</keyword>
<evidence type="ECO:0000256" key="1">
    <source>
        <dbReference type="SAM" id="Phobius"/>
    </source>
</evidence>
<dbReference type="Proteomes" id="UP001144280">
    <property type="component" value="Unassembled WGS sequence"/>
</dbReference>
<feature type="transmembrane region" description="Helical" evidence="1">
    <location>
        <begin position="12"/>
        <end position="35"/>
    </location>
</feature>
<evidence type="ECO:0000313" key="3">
    <source>
        <dbReference type="Proteomes" id="UP001144280"/>
    </source>
</evidence>
<gene>
    <name evidence="2" type="ORF">Pa4123_55190</name>
</gene>
<name>A0ABQ5R217_9ACTN</name>
<keyword evidence="1" id="KW-0472">Membrane</keyword>
<comment type="caution">
    <text evidence="2">The sequence shown here is derived from an EMBL/GenBank/DDBJ whole genome shotgun (WGS) entry which is preliminary data.</text>
</comment>
<protein>
    <submittedName>
        <fullName evidence="2">Uncharacterized protein</fullName>
    </submittedName>
</protein>
<sequence length="61" mass="6163">MLRDVTLNWPISFLQVGTLYAVAAGAAAGTLFLLAELGTPTSIAGLVCVAATTTVRLAAIS</sequence>
<feature type="transmembrane region" description="Helical" evidence="1">
    <location>
        <begin position="41"/>
        <end position="59"/>
    </location>
</feature>
<reference evidence="2" key="1">
    <citation type="submission" date="2022-12" db="EMBL/GenBank/DDBJ databases">
        <title>New Phytohabitans aurantiacus sp. RD004123 nov., an actinomycete isolated from soil.</title>
        <authorList>
            <person name="Triningsih D.W."/>
            <person name="Harunari E."/>
            <person name="Igarashi Y."/>
        </authorList>
    </citation>
    <scope>NUCLEOTIDE SEQUENCE</scope>
    <source>
        <strain evidence="2">RD004123</strain>
    </source>
</reference>
<dbReference type="EMBL" id="BSDI01000031">
    <property type="protein sequence ID" value="GLI00243.1"/>
    <property type="molecule type" value="Genomic_DNA"/>
</dbReference>